<reference evidence="1" key="1">
    <citation type="submission" date="2019-08" db="EMBL/GenBank/DDBJ databases">
        <authorList>
            <person name="Kucharzyk K."/>
            <person name="Murdoch R.W."/>
            <person name="Higgins S."/>
            <person name="Loffler F."/>
        </authorList>
    </citation>
    <scope>NUCLEOTIDE SEQUENCE</scope>
</reference>
<organism evidence="1">
    <name type="scientific">bioreactor metagenome</name>
    <dbReference type="NCBI Taxonomy" id="1076179"/>
    <lineage>
        <taxon>unclassified sequences</taxon>
        <taxon>metagenomes</taxon>
        <taxon>ecological metagenomes</taxon>
    </lineage>
</organism>
<dbReference type="AlphaFoldDB" id="A0A645G123"/>
<gene>
    <name evidence="1" type="ORF">SDC9_167723</name>
</gene>
<accession>A0A645G123</accession>
<sequence>MADAVFNRFKHAGVDYAVEIQKAHIGPRFAADDHIFHMQMPVFDLAPDKGRVGAQIFREPFARSANDRLGLRFGYAAFFPAFYADKESGHAPL</sequence>
<protein>
    <submittedName>
        <fullName evidence="1">Uncharacterized protein</fullName>
    </submittedName>
</protein>
<proteinExistence type="predicted"/>
<dbReference type="EMBL" id="VSSQ01068076">
    <property type="protein sequence ID" value="MPN20345.1"/>
    <property type="molecule type" value="Genomic_DNA"/>
</dbReference>
<name>A0A645G123_9ZZZZ</name>
<comment type="caution">
    <text evidence="1">The sequence shown here is derived from an EMBL/GenBank/DDBJ whole genome shotgun (WGS) entry which is preliminary data.</text>
</comment>
<evidence type="ECO:0000313" key="1">
    <source>
        <dbReference type="EMBL" id="MPN20345.1"/>
    </source>
</evidence>